<keyword evidence="1" id="KW-0456">Lyase</keyword>
<reference evidence="2 5" key="2">
    <citation type="submission" date="2021-03" db="EMBL/GenBank/DDBJ databases">
        <title>Rapid diversification of plasmids in a genus of pathogenic and nitrogen fixing bacteria.</title>
        <authorList>
            <person name="Weisberg A.J."/>
            <person name="Miller M."/>
            <person name="Ream W."/>
            <person name="Grunwald N.J."/>
            <person name="Chang J.H."/>
        </authorList>
    </citation>
    <scope>NUCLEOTIDE SEQUENCE [LARGE SCALE GENOMIC DNA]</scope>
    <source>
        <strain evidence="2 5">AF3.44</strain>
    </source>
</reference>
<dbReference type="STRING" id="1367849.GCA_000518585_01833"/>
<dbReference type="Proteomes" id="UP000298545">
    <property type="component" value="Chromosome circular"/>
</dbReference>
<accession>A0A4D7DQH0</accession>
<organism evidence="1 4">
    <name type="scientific">Agrobacterium larrymoorei</name>
    <dbReference type="NCBI Taxonomy" id="160699"/>
    <lineage>
        <taxon>Bacteria</taxon>
        <taxon>Pseudomonadati</taxon>
        <taxon>Pseudomonadota</taxon>
        <taxon>Alphaproteobacteria</taxon>
        <taxon>Hyphomicrobiales</taxon>
        <taxon>Rhizobiaceae</taxon>
        <taxon>Rhizobium/Agrobacterium group</taxon>
        <taxon>Agrobacterium</taxon>
    </lineage>
</organism>
<dbReference type="SUPFAM" id="SSF159709">
    <property type="entry name" value="PhnH-like"/>
    <property type="match status" value="1"/>
</dbReference>
<dbReference type="NCBIfam" id="TIGR03292">
    <property type="entry name" value="PhnH_redo"/>
    <property type="match status" value="1"/>
</dbReference>
<dbReference type="EMBL" id="CP072167">
    <property type="protein sequence ID" value="QYA07980.1"/>
    <property type="molecule type" value="Genomic_DNA"/>
</dbReference>
<reference evidence="1 4" key="1">
    <citation type="submission" date="2019-04" db="EMBL/GenBank/DDBJ databases">
        <title>Complete genome sequence of Agrobacterium larrymoorei CFBP5473.</title>
        <authorList>
            <person name="Haryono M."/>
            <person name="Chou L."/>
            <person name="Lin Y.-C."/>
            <person name="Lai E.-M."/>
            <person name="Kuo C.-H."/>
        </authorList>
    </citation>
    <scope>NUCLEOTIDE SEQUENCE [LARGE SCALE GENOMIC DNA]</scope>
    <source>
        <strain evidence="1 4">CFBP5473</strain>
    </source>
</reference>
<dbReference type="GO" id="GO:0016829">
    <property type="term" value="F:lyase activity"/>
    <property type="evidence" value="ECO:0007669"/>
    <property type="project" value="UniProtKB-KW"/>
</dbReference>
<evidence type="ECO:0000313" key="4">
    <source>
        <dbReference type="Proteomes" id="UP000298545"/>
    </source>
</evidence>
<dbReference type="KEGG" id="alf:CFBP5473_00870"/>
<dbReference type="InterPro" id="IPR008772">
    <property type="entry name" value="Phosphonate_metab_PhnH"/>
</dbReference>
<sequence>MTARANIVTGGFSDPVFDSQHVFRALMDGMARPGSKQSFELPIRPPSPLNIAAGGILLTLCDHDTPVWLSSLAAKSLVPSWLSFHTGAVLAQEKSEARFAVIEIGSALSSFDLFAQGTQEYPDRSATLLIEVPDMENGPAMRLTGPGIQTSMTISPGGLPDLFERLWNENRAAFPRGVDVILTCGNHFLCLPRSTRITLMEA</sequence>
<proteinExistence type="predicted"/>
<keyword evidence="5" id="KW-1185">Reference proteome</keyword>
<reference evidence="3" key="3">
    <citation type="submission" date="2023-05" db="EMBL/GenBank/DDBJ databases">
        <title>Complete genome sequence of Agrobacterium larrymoorei CFBP5477.</title>
        <authorList>
            <person name="Yen H.-C."/>
            <person name="Chou L."/>
            <person name="Lin Y.-C."/>
            <person name="Lai E.-M."/>
            <person name="Kuo C.-H."/>
        </authorList>
    </citation>
    <scope>NUCLEOTIDE SEQUENCE</scope>
    <source>
        <strain evidence="3">CFBP5477</strain>
    </source>
</reference>
<name>A0A4D7DQH0_9HYPH</name>
<dbReference type="Proteomes" id="UP000826513">
    <property type="component" value="Chromosome 1"/>
</dbReference>
<dbReference type="EMBL" id="CP124733">
    <property type="protein sequence ID" value="WHA41230.1"/>
    <property type="molecule type" value="Genomic_DNA"/>
</dbReference>
<evidence type="ECO:0000313" key="3">
    <source>
        <dbReference type="EMBL" id="WHA41230.1"/>
    </source>
</evidence>
<dbReference type="EMBL" id="CP039691">
    <property type="protein sequence ID" value="QCI96599.1"/>
    <property type="molecule type" value="Genomic_DNA"/>
</dbReference>
<evidence type="ECO:0000313" key="1">
    <source>
        <dbReference type="EMBL" id="QCI96599.1"/>
    </source>
</evidence>
<dbReference type="InterPro" id="IPR038058">
    <property type="entry name" value="PhnH-like_sp"/>
</dbReference>
<dbReference type="Pfam" id="PF05845">
    <property type="entry name" value="PhnH"/>
    <property type="match status" value="1"/>
</dbReference>
<dbReference type="Gene3D" id="3.40.50.11310">
    <property type="entry name" value="Bacterial phosphonate metabolism protein PhnH"/>
    <property type="match status" value="1"/>
</dbReference>
<evidence type="ECO:0000313" key="2">
    <source>
        <dbReference type="EMBL" id="QYA07980.1"/>
    </source>
</evidence>
<dbReference type="Proteomes" id="UP000298664">
    <property type="component" value="Chromosome Circular"/>
</dbReference>
<protein>
    <submittedName>
        <fullName evidence="1">Phosphonate C-P lyase system protein PhnH</fullName>
    </submittedName>
</protein>
<dbReference type="PIRSF" id="PIRSF020680">
    <property type="entry name" value="PhnH"/>
    <property type="match status" value="1"/>
</dbReference>
<evidence type="ECO:0000313" key="5">
    <source>
        <dbReference type="Proteomes" id="UP000826513"/>
    </source>
</evidence>
<dbReference type="AlphaFoldDB" id="A0A4D7DQH0"/>
<dbReference type="OrthoDB" id="9814509at2"/>
<gene>
    <name evidence="1" type="primary">phnH</name>
    <name evidence="1" type="ORF">CFBP5473_00870</name>
    <name evidence="3" type="ORF">CFBP5477_000880</name>
    <name evidence="2" type="ORF">J5285_04515</name>
</gene>
<dbReference type="RefSeq" id="WP_027674647.1">
    <property type="nucleotide sequence ID" value="NZ_CP039691.1"/>
</dbReference>
<dbReference type="GO" id="GO:0019634">
    <property type="term" value="P:organic phosphonate metabolic process"/>
    <property type="evidence" value="ECO:0007669"/>
    <property type="project" value="InterPro"/>
</dbReference>